<dbReference type="PANTHER" id="PTHR32123:SF13">
    <property type="entry name" value="BICAUDAL D-RELATED PROTEIN HOMOLOG"/>
    <property type="match status" value="1"/>
</dbReference>
<dbReference type="EMBL" id="VIIS01000566">
    <property type="protein sequence ID" value="KAF0307495.1"/>
    <property type="molecule type" value="Genomic_DNA"/>
</dbReference>
<gene>
    <name evidence="2" type="ORF">FJT64_021194</name>
</gene>
<reference evidence="2 3" key="1">
    <citation type="submission" date="2019-07" db="EMBL/GenBank/DDBJ databases">
        <title>Draft genome assembly of a fouling barnacle, Amphibalanus amphitrite (Darwin, 1854): The first reference genome for Thecostraca.</title>
        <authorList>
            <person name="Kim W."/>
        </authorList>
    </citation>
    <scope>NUCLEOTIDE SEQUENCE [LARGE SCALE GENOMIC DNA]</scope>
    <source>
        <strain evidence="2">SNU_AA5</strain>
        <tissue evidence="2">Soma without cirri and trophi</tissue>
    </source>
</reference>
<evidence type="ECO:0000256" key="1">
    <source>
        <dbReference type="ARBA" id="ARBA00023054"/>
    </source>
</evidence>
<evidence type="ECO:0000313" key="3">
    <source>
        <dbReference type="Proteomes" id="UP000440578"/>
    </source>
</evidence>
<evidence type="ECO:0000313" key="2">
    <source>
        <dbReference type="EMBL" id="KAF0307495.1"/>
    </source>
</evidence>
<dbReference type="OrthoDB" id="9451547at2759"/>
<dbReference type="PANTHER" id="PTHR32123">
    <property type="entry name" value="BICD FAMILY-LIKE CARGO ADAPTER"/>
    <property type="match status" value="1"/>
</dbReference>
<organism evidence="2 3">
    <name type="scientific">Amphibalanus amphitrite</name>
    <name type="common">Striped barnacle</name>
    <name type="synonym">Balanus amphitrite</name>
    <dbReference type="NCBI Taxonomy" id="1232801"/>
    <lineage>
        <taxon>Eukaryota</taxon>
        <taxon>Metazoa</taxon>
        <taxon>Ecdysozoa</taxon>
        <taxon>Arthropoda</taxon>
        <taxon>Crustacea</taxon>
        <taxon>Multicrustacea</taxon>
        <taxon>Cirripedia</taxon>
        <taxon>Thoracica</taxon>
        <taxon>Thoracicalcarea</taxon>
        <taxon>Balanomorpha</taxon>
        <taxon>Balanoidea</taxon>
        <taxon>Balanidae</taxon>
        <taxon>Amphibalaninae</taxon>
        <taxon>Amphibalanus</taxon>
    </lineage>
</organism>
<dbReference type="Proteomes" id="UP000440578">
    <property type="component" value="Unassembled WGS sequence"/>
</dbReference>
<sequence length="166" mass="17959">MANQADYLEEYISAMESRDEPESGDVYSQLRQKENDLVLAAELGKALLEKNEALSMENERMAEDYSKHLECAAIITATPPSSPKRRHAALVGAVTHSFRSRPPRRTGLCGSAGRCCTVKAATVTVHGGRTGDRPAGAAAGTWYRPAHRTAERWAALDHAGPLDRAG</sequence>
<dbReference type="AlphaFoldDB" id="A0A6A4WKV0"/>
<keyword evidence="1" id="KW-0175">Coiled coil</keyword>
<protein>
    <submittedName>
        <fullName evidence="2">Bicaudal D-related</fullName>
    </submittedName>
</protein>
<name>A0A6A4WKV0_AMPAM</name>
<proteinExistence type="predicted"/>
<accession>A0A6A4WKV0</accession>
<comment type="caution">
    <text evidence="2">The sequence shown here is derived from an EMBL/GenBank/DDBJ whole genome shotgun (WGS) entry which is preliminary data.</text>
</comment>
<keyword evidence="3" id="KW-1185">Reference proteome</keyword>
<dbReference type="InterPro" id="IPR051149">
    <property type="entry name" value="Spindly/BICDR_Dynein_Adapter"/>
</dbReference>